<keyword evidence="4 9" id="KW-0808">Transferase</keyword>
<comment type="catalytic activity">
    <reaction evidence="8">
        <text>N(6)-[(R)-dihydrolipoyl]-L-lysyl-[protein] + acetyl-CoA = N(6)-[(R)-S(8)-acetyldihydrolipoyl]-L-lysyl-[protein] + CoA</text>
        <dbReference type="Rhea" id="RHEA:17017"/>
        <dbReference type="Rhea" id="RHEA-COMP:10475"/>
        <dbReference type="Rhea" id="RHEA-COMP:10478"/>
        <dbReference type="ChEBI" id="CHEBI:57287"/>
        <dbReference type="ChEBI" id="CHEBI:57288"/>
        <dbReference type="ChEBI" id="CHEBI:83100"/>
        <dbReference type="ChEBI" id="CHEBI:83111"/>
        <dbReference type="EC" id="2.3.1.12"/>
    </reaction>
</comment>
<dbReference type="Pfam" id="PF00198">
    <property type="entry name" value="2-oxoacid_dh"/>
    <property type="match status" value="1"/>
</dbReference>
<dbReference type="PROSITE" id="PS00189">
    <property type="entry name" value="LIPOYL"/>
    <property type="match status" value="1"/>
</dbReference>
<evidence type="ECO:0000256" key="1">
    <source>
        <dbReference type="ARBA" id="ARBA00001938"/>
    </source>
</evidence>
<gene>
    <name evidence="13" type="ORF">C5Y93_15735</name>
</gene>
<feature type="region of interest" description="Disordered" evidence="10">
    <location>
        <begin position="211"/>
        <end position="245"/>
    </location>
</feature>
<dbReference type="Gene3D" id="3.30.559.10">
    <property type="entry name" value="Chloramphenicol acetyltransferase-like domain"/>
    <property type="match status" value="1"/>
</dbReference>
<keyword evidence="6 9" id="KW-0012">Acyltransferase</keyword>
<evidence type="ECO:0000256" key="4">
    <source>
        <dbReference type="ARBA" id="ARBA00022679"/>
    </source>
</evidence>
<evidence type="ECO:0000259" key="11">
    <source>
        <dbReference type="PROSITE" id="PS50968"/>
    </source>
</evidence>
<dbReference type="SUPFAM" id="SSF52777">
    <property type="entry name" value="CoA-dependent acyltransferases"/>
    <property type="match status" value="1"/>
</dbReference>
<dbReference type="GO" id="GO:0006086">
    <property type="term" value="P:pyruvate decarboxylation to acetyl-CoA"/>
    <property type="evidence" value="ECO:0007669"/>
    <property type="project" value="TreeGrafter"/>
</dbReference>
<comment type="cofactor">
    <cofactor evidence="1 9">
        <name>(R)-lipoate</name>
        <dbReference type="ChEBI" id="CHEBI:83088"/>
    </cofactor>
</comment>
<dbReference type="InterPro" id="IPR023213">
    <property type="entry name" value="CAT-like_dom_sf"/>
</dbReference>
<feature type="compositionally biased region" description="Low complexity" evidence="10">
    <location>
        <begin position="84"/>
        <end position="96"/>
    </location>
</feature>
<dbReference type="GO" id="GO:0031405">
    <property type="term" value="F:lipoic acid binding"/>
    <property type="evidence" value="ECO:0007669"/>
    <property type="project" value="TreeGrafter"/>
</dbReference>
<dbReference type="InterPro" id="IPR011053">
    <property type="entry name" value="Single_hybrid_motif"/>
</dbReference>
<evidence type="ECO:0000256" key="6">
    <source>
        <dbReference type="ARBA" id="ARBA00023315"/>
    </source>
</evidence>
<dbReference type="PROSITE" id="PS51826">
    <property type="entry name" value="PSBD"/>
    <property type="match status" value="1"/>
</dbReference>
<dbReference type="InterPro" id="IPR036625">
    <property type="entry name" value="E3-bd_dom_sf"/>
</dbReference>
<organism evidence="13 14">
    <name type="scientific">Blastopirellula marina</name>
    <dbReference type="NCBI Taxonomy" id="124"/>
    <lineage>
        <taxon>Bacteria</taxon>
        <taxon>Pseudomonadati</taxon>
        <taxon>Planctomycetota</taxon>
        <taxon>Planctomycetia</taxon>
        <taxon>Pirellulales</taxon>
        <taxon>Pirellulaceae</taxon>
        <taxon>Blastopirellula</taxon>
    </lineage>
</organism>
<dbReference type="InterPro" id="IPR050743">
    <property type="entry name" value="2-oxoacid_DH_E2_comp"/>
</dbReference>
<evidence type="ECO:0000256" key="3">
    <source>
        <dbReference type="ARBA" id="ARBA00011484"/>
    </source>
</evidence>
<evidence type="ECO:0000259" key="12">
    <source>
        <dbReference type="PROSITE" id="PS51826"/>
    </source>
</evidence>
<protein>
    <recommendedName>
        <fullName evidence="9">Dihydrolipoamide acetyltransferase component of pyruvate dehydrogenase complex</fullName>
        <ecNumber evidence="9">2.3.1.-</ecNumber>
    </recommendedName>
</protein>
<accession>A0A2S8GLU8</accession>
<dbReference type="Gene3D" id="2.40.50.100">
    <property type="match status" value="1"/>
</dbReference>
<reference evidence="13 14" key="1">
    <citation type="submission" date="2018-02" db="EMBL/GenBank/DDBJ databases">
        <title>Comparative genomes isolates from brazilian mangrove.</title>
        <authorList>
            <person name="Araujo J.E."/>
            <person name="Taketani R.G."/>
            <person name="Silva M.C.P."/>
            <person name="Loureco M.V."/>
            <person name="Andreote F.D."/>
        </authorList>
    </citation>
    <scope>NUCLEOTIDE SEQUENCE [LARGE SCALE GENOMIC DNA]</scope>
    <source>
        <strain evidence="13 14">Nap-Phe MGV</strain>
    </source>
</reference>
<dbReference type="PANTHER" id="PTHR43178">
    <property type="entry name" value="DIHYDROLIPOAMIDE ACETYLTRANSFERASE COMPONENT OF PYRUVATE DEHYDROGENASE COMPLEX"/>
    <property type="match status" value="1"/>
</dbReference>
<dbReference type="SUPFAM" id="SSF51230">
    <property type="entry name" value="Single hybrid motif"/>
    <property type="match status" value="1"/>
</dbReference>
<comment type="subunit">
    <text evidence="3">Forms a 24-polypeptide structural core with octahedral symmetry.</text>
</comment>
<evidence type="ECO:0000256" key="5">
    <source>
        <dbReference type="ARBA" id="ARBA00022823"/>
    </source>
</evidence>
<feature type="domain" description="Peripheral subunit-binding (PSBD)" evidence="12">
    <location>
        <begin position="165"/>
        <end position="202"/>
    </location>
</feature>
<dbReference type="GO" id="GO:0004742">
    <property type="term" value="F:dihydrolipoyllysine-residue acetyltransferase activity"/>
    <property type="evidence" value="ECO:0007669"/>
    <property type="project" value="UniProtKB-EC"/>
</dbReference>
<dbReference type="CDD" id="cd06849">
    <property type="entry name" value="lipoyl_domain"/>
    <property type="match status" value="1"/>
</dbReference>
<dbReference type="PROSITE" id="PS50968">
    <property type="entry name" value="BIOTINYL_LIPOYL"/>
    <property type="match status" value="1"/>
</dbReference>
<evidence type="ECO:0000313" key="14">
    <source>
        <dbReference type="Proteomes" id="UP000237819"/>
    </source>
</evidence>
<evidence type="ECO:0000256" key="9">
    <source>
        <dbReference type="RuleBase" id="RU003423"/>
    </source>
</evidence>
<feature type="compositionally biased region" description="Low complexity" evidence="10">
    <location>
        <begin position="211"/>
        <end position="234"/>
    </location>
</feature>
<comment type="caution">
    <text evidence="13">The sequence shown here is derived from an EMBL/GenBank/DDBJ whole genome shotgun (WGS) entry which is preliminary data.</text>
</comment>
<dbReference type="Pfam" id="PF02817">
    <property type="entry name" value="E3_binding"/>
    <property type="match status" value="1"/>
</dbReference>
<dbReference type="PANTHER" id="PTHR43178:SF2">
    <property type="entry name" value="DIHYDROLIPOYLLYSINE-RESIDUE ACETYLTRANSFERASE COMPONENT OF PYRUVATE DEHYDROGENASE COMPLEX"/>
    <property type="match status" value="1"/>
</dbReference>
<dbReference type="Pfam" id="PF00364">
    <property type="entry name" value="Biotin_lipoyl"/>
    <property type="match status" value="1"/>
</dbReference>
<evidence type="ECO:0000256" key="7">
    <source>
        <dbReference type="ARBA" id="ARBA00025211"/>
    </source>
</evidence>
<dbReference type="EC" id="2.3.1.-" evidence="9"/>
<dbReference type="FunFam" id="3.30.559.10:FF:000007">
    <property type="entry name" value="Dihydrolipoamide acetyltransferase component of pyruvate dehydrogenase complex"/>
    <property type="match status" value="1"/>
</dbReference>
<evidence type="ECO:0000313" key="13">
    <source>
        <dbReference type="EMBL" id="PQO44984.1"/>
    </source>
</evidence>
<dbReference type="OrthoDB" id="9805770at2"/>
<dbReference type="EMBL" id="PUHZ01000016">
    <property type="protein sequence ID" value="PQO44984.1"/>
    <property type="molecule type" value="Genomic_DNA"/>
</dbReference>
<keyword evidence="5 9" id="KW-0450">Lipoyl</keyword>
<dbReference type="SUPFAM" id="SSF47005">
    <property type="entry name" value="Peripheral subunit-binding domain of 2-oxo acid dehydrogenase complex"/>
    <property type="match status" value="1"/>
</dbReference>
<feature type="compositionally biased region" description="Pro residues" evidence="10">
    <location>
        <begin position="120"/>
        <end position="138"/>
    </location>
</feature>
<keyword evidence="13" id="KW-0670">Pyruvate</keyword>
<comment type="similarity">
    <text evidence="2 9">Belongs to the 2-oxoacid dehydrogenase family.</text>
</comment>
<dbReference type="RefSeq" id="WP_105336384.1">
    <property type="nucleotide sequence ID" value="NZ_PUHZ01000016.1"/>
</dbReference>
<evidence type="ECO:0000256" key="8">
    <source>
        <dbReference type="ARBA" id="ARBA00048370"/>
    </source>
</evidence>
<dbReference type="AlphaFoldDB" id="A0A2S8GLU8"/>
<feature type="region of interest" description="Disordered" evidence="10">
    <location>
        <begin position="84"/>
        <end position="139"/>
    </location>
</feature>
<evidence type="ECO:0000256" key="2">
    <source>
        <dbReference type="ARBA" id="ARBA00007317"/>
    </source>
</evidence>
<dbReference type="InterPro" id="IPR003016">
    <property type="entry name" value="2-oxoA_DH_lipoyl-BS"/>
</dbReference>
<evidence type="ECO:0000256" key="10">
    <source>
        <dbReference type="SAM" id="MobiDB-lite"/>
    </source>
</evidence>
<dbReference type="InterPro" id="IPR001078">
    <property type="entry name" value="2-oxoacid_DH_actylTfrase"/>
</dbReference>
<dbReference type="PRINTS" id="PR01217">
    <property type="entry name" value="PRICHEXTENSN"/>
</dbReference>
<comment type="function">
    <text evidence="7">The pyruvate dehydrogenase complex catalyzes the overall conversion of pyruvate to acetyl-CoA and CO(2). It contains multiple copies of three enzymatic components: pyruvate dehydrogenase (E1), dihydrolipoamide acetyltransferase (E2) and lipoamide dehydrogenase (E3).</text>
</comment>
<feature type="domain" description="Lipoyl-binding" evidence="11">
    <location>
        <begin position="2"/>
        <end position="77"/>
    </location>
</feature>
<dbReference type="InterPro" id="IPR004167">
    <property type="entry name" value="PSBD"/>
</dbReference>
<dbReference type="Proteomes" id="UP000237819">
    <property type="component" value="Unassembled WGS sequence"/>
</dbReference>
<dbReference type="Gene3D" id="4.10.320.10">
    <property type="entry name" value="E3-binding domain"/>
    <property type="match status" value="1"/>
</dbReference>
<name>A0A2S8GLU8_9BACT</name>
<proteinExistence type="inferred from homology"/>
<dbReference type="GO" id="GO:0005737">
    <property type="term" value="C:cytoplasm"/>
    <property type="evidence" value="ECO:0007669"/>
    <property type="project" value="TreeGrafter"/>
</dbReference>
<sequence>MATEVKLPELGDGIESGDILSVYVSVGDVVSKNQNILELETDKATVEIPTTVAGKVTKVHIAAGDSVPIGGALISVEAAEGAAATESKPAPAPAKAEAPKAETKQEAPAPKAEAPKPEPPKPAPAPAAPKPAPAPAPEPVVAYQAPAPVAAPVEGLIYESEDDVPAGPAIRRFAREVGVDLRRVMGTGNNGRITRDDVLATVRQLSQAGASATATMTAPAPAKAKSDAPASTPSVTPPGEKGEDAYGPVRIEKMAKIRKTIANQMSLSWTTAPRVTNFDDADVTALEALRKQSKDDYAEAGIKLTSMAFLVKAVAIALRNNPALNAVIDMENGQVIYKEYVNVGIAVDSERGLVVPNIRSADRLPIPDIARDVQKLANDVRTGSFSMDQIRGGTFTISNLGAIGGTYSTPIINVPEVAILLVGRSRKLPVVVNDEIVPRMMMPLSLSYDHRLVDGATAARFLNEVKTLLEAPSRLLLAP</sequence>
<dbReference type="InterPro" id="IPR000089">
    <property type="entry name" value="Biotin_lipoyl"/>
</dbReference>